<dbReference type="AlphaFoldDB" id="A0A0C3LBR0"/>
<accession>A0A0C3LBR0</accession>
<gene>
    <name evidence="2" type="ORF">M407DRAFT_241850</name>
</gene>
<protein>
    <submittedName>
        <fullName evidence="2">Uncharacterized protein</fullName>
    </submittedName>
</protein>
<reference evidence="2 3" key="1">
    <citation type="submission" date="2014-04" db="EMBL/GenBank/DDBJ databases">
        <authorList>
            <consortium name="DOE Joint Genome Institute"/>
            <person name="Kuo A."/>
            <person name="Girlanda M."/>
            <person name="Perotto S."/>
            <person name="Kohler A."/>
            <person name="Nagy L.G."/>
            <person name="Floudas D."/>
            <person name="Copeland A."/>
            <person name="Barry K.W."/>
            <person name="Cichocki N."/>
            <person name="Veneault-Fourrey C."/>
            <person name="LaButti K."/>
            <person name="Lindquist E.A."/>
            <person name="Lipzen A."/>
            <person name="Lundell T."/>
            <person name="Morin E."/>
            <person name="Murat C."/>
            <person name="Sun H."/>
            <person name="Tunlid A."/>
            <person name="Henrissat B."/>
            <person name="Grigoriev I.V."/>
            <person name="Hibbett D.S."/>
            <person name="Martin F."/>
            <person name="Nordberg H.P."/>
            <person name="Cantor M.N."/>
            <person name="Hua S.X."/>
        </authorList>
    </citation>
    <scope>NUCLEOTIDE SEQUENCE [LARGE SCALE GENOMIC DNA]</scope>
    <source>
        <strain evidence="2 3">MUT 4182</strain>
    </source>
</reference>
<feature type="region of interest" description="Disordered" evidence="1">
    <location>
        <begin position="1"/>
        <end position="21"/>
    </location>
</feature>
<name>A0A0C3LBR0_9AGAM</name>
<evidence type="ECO:0000256" key="1">
    <source>
        <dbReference type="SAM" id="MobiDB-lite"/>
    </source>
</evidence>
<dbReference type="EMBL" id="KN822964">
    <property type="protein sequence ID" value="KIO31318.1"/>
    <property type="molecule type" value="Genomic_DNA"/>
</dbReference>
<sequence length="71" mass="8066">MERAHSYFQDDDIPTPLSENVGKPVRFDNKKAFKALEPRSCLLLLGPDPFSAQSIKKTLNEPRIATMYLSQ</sequence>
<keyword evidence="3" id="KW-1185">Reference proteome</keyword>
<proteinExistence type="predicted"/>
<organism evidence="2 3">
    <name type="scientific">Tulasnella calospora MUT 4182</name>
    <dbReference type="NCBI Taxonomy" id="1051891"/>
    <lineage>
        <taxon>Eukaryota</taxon>
        <taxon>Fungi</taxon>
        <taxon>Dikarya</taxon>
        <taxon>Basidiomycota</taxon>
        <taxon>Agaricomycotina</taxon>
        <taxon>Agaricomycetes</taxon>
        <taxon>Cantharellales</taxon>
        <taxon>Tulasnellaceae</taxon>
        <taxon>Tulasnella</taxon>
    </lineage>
</organism>
<evidence type="ECO:0000313" key="3">
    <source>
        <dbReference type="Proteomes" id="UP000054248"/>
    </source>
</evidence>
<reference evidence="3" key="2">
    <citation type="submission" date="2015-01" db="EMBL/GenBank/DDBJ databases">
        <title>Evolutionary Origins and Diversification of the Mycorrhizal Mutualists.</title>
        <authorList>
            <consortium name="DOE Joint Genome Institute"/>
            <consortium name="Mycorrhizal Genomics Consortium"/>
            <person name="Kohler A."/>
            <person name="Kuo A."/>
            <person name="Nagy L.G."/>
            <person name="Floudas D."/>
            <person name="Copeland A."/>
            <person name="Barry K.W."/>
            <person name="Cichocki N."/>
            <person name="Veneault-Fourrey C."/>
            <person name="LaButti K."/>
            <person name="Lindquist E.A."/>
            <person name="Lipzen A."/>
            <person name="Lundell T."/>
            <person name="Morin E."/>
            <person name="Murat C."/>
            <person name="Riley R."/>
            <person name="Ohm R."/>
            <person name="Sun H."/>
            <person name="Tunlid A."/>
            <person name="Henrissat B."/>
            <person name="Grigoriev I.V."/>
            <person name="Hibbett D.S."/>
            <person name="Martin F."/>
        </authorList>
    </citation>
    <scope>NUCLEOTIDE SEQUENCE [LARGE SCALE GENOMIC DNA]</scope>
    <source>
        <strain evidence="3">MUT 4182</strain>
    </source>
</reference>
<dbReference type="HOGENOM" id="CLU_2741912_0_0_1"/>
<dbReference type="Proteomes" id="UP000054248">
    <property type="component" value="Unassembled WGS sequence"/>
</dbReference>
<evidence type="ECO:0000313" key="2">
    <source>
        <dbReference type="EMBL" id="KIO31318.1"/>
    </source>
</evidence>